<dbReference type="NCBIfam" id="NF009270">
    <property type="entry name" value="PRK12627.1"/>
    <property type="match status" value="1"/>
</dbReference>
<sequence length="128" mass="13934">MFANLQIFRLAHSMAAHAGARQAVIARNIAHADTPGYKAQDLRPFAEMVQTGQTGLRATRADHLNGTAGPQTPLTVIPREGGTTNPNGNNVTLEQEMLHAVDTRRQHDRALAIYKSSLTILRSAIGRR</sequence>
<keyword evidence="1" id="KW-0282">Flagellum</keyword>
<organism evidence="1 2">
    <name type="scientific">Lutimaribacter pacificus</name>
    <dbReference type="NCBI Taxonomy" id="391948"/>
    <lineage>
        <taxon>Bacteria</taxon>
        <taxon>Pseudomonadati</taxon>
        <taxon>Pseudomonadota</taxon>
        <taxon>Alphaproteobacteria</taxon>
        <taxon>Rhodobacterales</taxon>
        <taxon>Roseobacteraceae</taxon>
        <taxon>Lutimaribacter</taxon>
    </lineage>
</organism>
<evidence type="ECO:0000313" key="2">
    <source>
        <dbReference type="Proteomes" id="UP000324252"/>
    </source>
</evidence>
<protein>
    <submittedName>
        <fullName evidence="1">Flagellar basal-body rod protein FlgB</fullName>
    </submittedName>
</protein>
<name>A0A1H0ECI0_9RHOB</name>
<dbReference type="AlphaFoldDB" id="A0A1H0ECI0"/>
<gene>
    <name evidence="1" type="ORF">SAMN05444142_106126</name>
</gene>
<dbReference type="OrthoDB" id="9788334at2"/>
<keyword evidence="1" id="KW-0969">Cilium</keyword>
<proteinExistence type="predicted"/>
<keyword evidence="2" id="KW-1185">Reference proteome</keyword>
<evidence type="ECO:0000313" key="1">
    <source>
        <dbReference type="EMBL" id="SHK54351.1"/>
    </source>
</evidence>
<dbReference type="Proteomes" id="UP000324252">
    <property type="component" value="Unassembled WGS sequence"/>
</dbReference>
<keyword evidence="1" id="KW-0966">Cell projection</keyword>
<accession>A0A1H0ECI0</accession>
<dbReference type="RefSeq" id="WP_149787284.1">
    <property type="nucleotide sequence ID" value="NZ_FNIO01000002.1"/>
</dbReference>
<reference evidence="1 2" key="1">
    <citation type="submission" date="2016-11" db="EMBL/GenBank/DDBJ databases">
        <authorList>
            <person name="Varghese N."/>
            <person name="Submissions S."/>
        </authorList>
    </citation>
    <scope>NUCLEOTIDE SEQUENCE [LARGE SCALE GENOMIC DNA]</scope>
    <source>
        <strain evidence="1 2">DSM 29620</strain>
    </source>
</reference>
<dbReference type="EMBL" id="FQZZ01000006">
    <property type="protein sequence ID" value="SHK54351.1"/>
    <property type="molecule type" value="Genomic_DNA"/>
</dbReference>